<evidence type="ECO:0000256" key="13">
    <source>
        <dbReference type="SAM" id="Phobius"/>
    </source>
</evidence>
<keyword evidence="6" id="KW-0479">Metal-binding</keyword>
<dbReference type="CDD" id="cd13919">
    <property type="entry name" value="CuRO_HCO_II_like_5"/>
    <property type="match status" value="1"/>
</dbReference>
<feature type="transmembrane region" description="Helical" evidence="13">
    <location>
        <begin position="86"/>
        <end position="107"/>
    </location>
</feature>
<dbReference type="PROSITE" id="PS50857">
    <property type="entry name" value="COX2_CUA"/>
    <property type="match status" value="1"/>
</dbReference>
<dbReference type="Gene3D" id="2.60.40.420">
    <property type="entry name" value="Cupredoxins - blue copper proteins"/>
    <property type="match status" value="1"/>
</dbReference>
<gene>
    <name evidence="15" type="ORF">RZS28_09620</name>
</gene>
<evidence type="ECO:0000256" key="7">
    <source>
        <dbReference type="ARBA" id="ARBA00022967"/>
    </source>
</evidence>
<evidence type="ECO:0000259" key="14">
    <source>
        <dbReference type="PROSITE" id="PS50857"/>
    </source>
</evidence>
<evidence type="ECO:0000256" key="8">
    <source>
        <dbReference type="ARBA" id="ARBA00022982"/>
    </source>
</evidence>
<dbReference type="InterPro" id="IPR045187">
    <property type="entry name" value="CcO_II"/>
</dbReference>
<dbReference type="EMBL" id="CP136862">
    <property type="protein sequence ID" value="WOJ88114.1"/>
    <property type="molecule type" value="Genomic_DNA"/>
</dbReference>
<comment type="catalytic activity">
    <reaction evidence="12">
        <text>4 Fe(II)-[cytochrome c] + O2 + 8 H(+)(in) = 4 Fe(III)-[cytochrome c] + 2 H2O + 4 H(+)(out)</text>
        <dbReference type="Rhea" id="RHEA:11436"/>
        <dbReference type="Rhea" id="RHEA-COMP:10350"/>
        <dbReference type="Rhea" id="RHEA-COMP:14399"/>
        <dbReference type="ChEBI" id="CHEBI:15377"/>
        <dbReference type="ChEBI" id="CHEBI:15378"/>
        <dbReference type="ChEBI" id="CHEBI:15379"/>
        <dbReference type="ChEBI" id="CHEBI:29033"/>
        <dbReference type="ChEBI" id="CHEBI:29034"/>
        <dbReference type="EC" id="7.1.1.9"/>
    </reaction>
</comment>
<evidence type="ECO:0000256" key="9">
    <source>
        <dbReference type="ARBA" id="ARBA00022989"/>
    </source>
</evidence>
<evidence type="ECO:0000256" key="3">
    <source>
        <dbReference type="ARBA" id="ARBA00012949"/>
    </source>
</evidence>
<feature type="transmembrane region" description="Helical" evidence="13">
    <location>
        <begin position="43"/>
        <end position="66"/>
    </location>
</feature>
<evidence type="ECO:0000256" key="1">
    <source>
        <dbReference type="ARBA" id="ARBA00004141"/>
    </source>
</evidence>
<name>A0ABZ0HNY6_9HYPH</name>
<evidence type="ECO:0000256" key="4">
    <source>
        <dbReference type="ARBA" id="ARBA00022448"/>
    </source>
</evidence>
<evidence type="ECO:0000256" key="2">
    <source>
        <dbReference type="ARBA" id="ARBA00007866"/>
    </source>
</evidence>
<dbReference type="PROSITE" id="PS00078">
    <property type="entry name" value="COX2"/>
    <property type="match status" value="1"/>
</dbReference>
<evidence type="ECO:0000256" key="5">
    <source>
        <dbReference type="ARBA" id="ARBA00022692"/>
    </source>
</evidence>
<evidence type="ECO:0000313" key="15">
    <source>
        <dbReference type="EMBL" id="WOJ88114.1"/>
    </source>
</evidence>
<dbReference type="PANTHER" id="PTHR22888">
    <property type="entry name" value="CYTOCHROME C OXIDASE, SUBUNIT II"/>
    <property type="match status" value="1"/>
</dbReference>
<keyword evidence="10" id="KW-0186">Copper</keyword>
<keyword evidence="16" id="KW-1185">Reference proteome</keyword>
<dbReference type="InterPro" id="IPR002429">
    <property type="entry name" value="CcO_II-like_C"/>
</dbReference>
<evidence type="ECO:0000256" key="10">
    <source>
        <dbReference type="ARBA" id="ARBA00023008"/>
    </source>
</evidence>
<comment type="similarity">
    <text evidence="2">Belongs to the cytochrome c oxidase subunit 2 family.</text>
</comment>
<dbReference type="EC" id="7.1.1.9" evidence="3"/>
<proteinExistence type="inferred from homology"/>
<evidence type="ECO:0000256" key="6">
    <source>
        <dbReference type="ARBA" id="ARBA00022723"/>
    </source>
</evidence>
<reference evidence="15 16" key="1">
    <citation type="submission" date="2023-10" db="EMBL/GenBank/DDBJ databases">
        <title>Novel methanotroph of the genus Methylocapsa from a subarctic wetland.</title>
        <authorList>
            <person name="Belova S.E."/>
            <person name="Oshkin I.Y."/>
            <person name="Miroshnikov K."/>
            <person name="Dedysh S.N."/>
        </authorList>
    </citation>
    <scope>NUCLEOTIDE SEQUENCE [LARGE SCALE GENOMIC DNA]</scope>
    <source>
        <strain evidence="15 16">RX1</strain>
    </source>
</reference>
<dbReference type="PANTHER" id="PTHR22888:SF9">
    <property type="entry name" value="CYTOCHROME C OXIDASE SUBUNIT 2"/>
    <property type="match status" value="1"/>
</dbReference>
<dbReference type="Pfam" id="PF00116">
    <property type="entry name" value="COX2"/>
    <property type="match status" value="1"/>
</dbReference>
<keyword evidence="7" id="KW-1278">Translocase</keyword>
<evidence type="ECO:0000313" key="16">
    <source>
        <dbReference type="Proteomes" id="UP001626536"/>
    </source>
</evidence>
<dbReference type="RefSeq" id="WP_407337552.1">
    <property type="nucleotide sequence ID" value="NZ_CP136862.1"/>
</dbReference>
<keyword evidence="4" id="KW-0813">Transport</keyword>
<keyword evidence="9 13" id="KW-1133">Transmembrane helix</keyword>
<evidence type="ECO:0000256" key="12">
    <source>
        <dbReference type="ARBA" id="ARBA00047816"/>
    </source>
</evidence>
<feature type="domain" description="Cytochrome oxidase subunit II copper A binding" evidence="14">
    <location>
        <begin position="114"/>
        <end position="256"/>
    </location>
</feature>
<sequence length="269" mass="29930">MAVALALTLVLVAIGSVLFHFLSPWWFTPIASNWRYIDDTIILTFWITGTAFVVIILFMAYCVFCFRHKEGRRAAYQPESTRLETWLAFGTAVAVIAMLAPGLLVWGQFVTVPNGTSAIEVVGQQWQWSFRLPGEAGRLGESDARYVSAENPLGLNPNDPNGQDNVVVVGDELHLPVGKPVKVLLRSLDVVHDFYVPEFRAKMDLMPGLVSYFWFTPTRTGTFEILCAGYCGVGHPQMRGSVVVESESDYLAWLQKQHTFAQLSAGPKQ</sequence>
<protein>
    <recommendedName>
        <fullName evidence="3">cytochrome-c oxidase</fullName>
        <ecNumber evidence="3">7.1.1.9</ecNumber>
    </recommendedName>
</protein>
<accession>A0ABZ0HNY6</accession>
<dbReference type="SUPFAM" id="SSF81464">
    <property type="entry name" value="Cytochrome c oxidase subunit II-like, transmembrane region"/>
    <property type="match status" value="1"/>
</dbReference>
<dbReference type="InterPro" id="IPR036257">
    <property type="entry name" value="Cyt_c_oxidase_su2_TM_sf"/>
</dbReference>
<comment type="subcellular location">
    <subcellularLocation>
        <location evidence="1">Membrane</location>
        <topology evidence="1">Multi-pass membrane protein</topology>
    </subcellularLocation>
</comment>
<dbReference type="Gene3D" id="1.10.287.90">
    <property type="match status" value="1"/>
</dbReference>
<dbReference type="InterPro" id="IPR008972">
    <property type="entry name" value="Cupredoxin"/>
</dbReference>
<keyword evidence="11 13" id="KW-0472">Membrane</keyword>
<dbReference type="Proteomes" id="UP001626536">
    <property type="component" value="Chromosome"/>
</dbReference>
<keyword evidence="8" id="KW-0249">Electron transport</keyword>
<dbReference type="InterPro" id="IPR001505">
    <property type="entry name" value="Copper_CuA"/>
</dbReference>
<organism evidence="15 16">
    <name type="scientific">Methylocapsa polymorpha</name>
    <dbReference type="NCBI Taxonomy" id="3080828"/>
    <lineage>
        <taxon>Bacteria</taxon>
        <taxon>Pseudomonadati</taxon>
        <taxon>Pseudomonadota</taxon>
        <taxon>Alphaproteobacteria</taxon>
        <taxon>Hyphomicrobiales</taxon>
        <taxon>Beijerinckiaceae</taxon>
        <taxon>Methylocapsa</taxon>
    </lineage>
</organism>
<evidence type="ECO:0000256" key="11">
    <source>
        <dbReference type="ARBA" id="ARBA00023136"/>
    </source>
</evidence>
<keyword evidence="5 13" id="KW-0812">Transmembrane</keyword>
<dbReference type="SUPFAM" id="SSF49503">
    <property type="entry name" value="Cupredoxins"/>
    <property type="match status" value="1"/>
</dbReference>